<dbReference type="PANTHER" id="PTHR43333">
    <property type="entry name" value="2-HACID_DH_C DOMAIN-CONTAINING PROTEIN"/>
    <property type="match status" value="1"/>
</dbReference>
<keyword evidence="1 4" id="KW-0560">Oxidoreductase</keyword>
<dbReference type="SUPFAM" id="SSF51735">
    <property type="entry name" value="NAD(P)-binding Rossmann-fold domains"/>
    <property type="match status" value="1"/>
</dbReference>
<protein>
    <submittedName>
        <fullName evidence="4">Glyoxylate/hydroxypyruvate reductase B</fullName>
        <ecNumber evidence="4">1.1.1.81</ecNumber>
    </submittedName>
</protein>
<accession>A0A645BY14</accession>
<dbReference type="Pfam" id="PF02826">
    <property type="entry name" value="2-Hacid_dh_C"/>
    <property type="match status" value="1"/>
</dbReference>
<organism evidence="4">
    <name type="scientific">bioreactor metagenome</name>
    <dbReference type="NCBI Taxonomy" id="1076179"/>
    <lineage>
        <taxon>unclassified sequences</taxon>
        <taxon>metagenomes</taxon>
        <taxon>ecological metagenomes</taxon>
    </lineage>
</organism>
<feature type="domain" description="D-isomer specific 2-hydroxyacid dehydrogenase NAD-binding" evidence="3">
    <location>
        <begin position="1"/>
        <end position="118"/>
    </location>
</feature>
<keyword evidence="2" id="KW-0520">NAD</keyword>
<dbReference type="InterPro" id="IPR036291">
    <property type="entry name" value="NAD(P)-bd_dom_sf"/>
</dbReference>
<evidence type="ECO:0000313" key="4">
    <source>
        <dbReference type="EMBL" id="MPM69551.1"/>
    </source>
</evidence>
<dbReference type="EC" id="1.1.1.81" evidence="4"/>
<dbReference type="GO" id="GO:0016618">
    <property type="term" value="F:hydroxypyruvate reductase [NAD(P)H] activity"/>
    <property type="evidence" value="ECO:0007669"/>
    <property type="project" value="UniProtKB-EC"/>
</dbReference>
<comment type="caution">
    <text evidence="4">The sequence shown here is derived from an EMBL/GenBank/DDBJ whole genome shotgun (WGS) entry which is preliminary data.</text>
</comment>
<dbReference type="Gene3D" id="3.40.50.720">
    <property type="entry name" value="NAD(P)-binding Rossmann-like Domain"/>
    <property type="match status" value="2"/>
</dbReference>
<reference evidence="4" key="1">
    <citation type="submission" date="2019-08" db="EMBL/GenBank/DDBJ databases">
        <authorList>
            <person name="Kucharzyk K."/>
            <person name="Murdoch R.W."/>
            <person name="Higgins S."/>
            <person name="Loffler F."/>
        </authorList>
    </citation>
    <scope>NUCLEOTIDE SEQUENCE</scope>
</reference>
<evidence type="ECO:0000256" key="1">
    <source>
        <dbReference type="ARBA" id="ARBA00023002"/>
    </source>
</evidence>
<keyword evidence="4" id="KW-0670">Pyruvate</keyword>
<dbReference type="InterPro" id="IPR029753">
    <property type="entry name" value="D-isomer_DH_CS"/>
</dbReference>
<evidence type="ECO:0000256" key="2">
    <source>
        <dbReference type="ARBA" id="ARBA00023027"/>
    </source>
</evidence>
<sequence length="152" mass="17205">MTVLGVDVISGEVPFVDRLYTPDQRMEVLPQCDFVVLCMPLLPSTKGMIDRKELTMMKKTSWLINVGRGPLVVTDALIEAIDAKKIAGAVLDVFEKEPLAADDVLWTRENIWITPHTAGDHFAQYTPRMVQIIRNNLAQYPIFAEMQNKVLY</sequence>
<dbReference type="AlphaFoldDB" id="A0A645BY14"/>
<gene>
    <name evidence="4" type="primary">ghrB_28</name>
    <name evidence="4" type="ORF">SDC9_116498</name>
</gene>
<dbReference type="PANTHER" id="PTHR43333:SF1">
    <property type="entry name" value="D-ISOMER SPECIFIC 2-HYDROXYACID DEHYDROGENASE NAD-BINDING DOMAIN-CONTAINING PROTEIN"/>
    <property type="match status" value="1"/>
</dbReference>
<evidence type="ECO:0000259" key="3">
    <source>
        <dbReference type="Pfam" id="PF02826"/>
    </source>
</evidence>
<dbReference type="EMBL" id="VSSQ01022944">
    <property type="protein sequence ID" value="MPM69551.1"/>
    <property type="molecule type" value="Genomic_DNA"/>
</dbReference>
<dbReference type="PROSITE" id="PS00671">
    <property type="entry name" value="D_2_HYDROXYACID_DH_3"/>
    <property type="match status" value="1"/>
</dbReference>
<dbReference type="GO" id="GO:0051287">
    <property type="term" value="F:NAD binding"/>
    <property type="evidence" value="ECO:0007669"/>
    <property type="project" value="InterPro"/>
</dbReference>
<proteinExistence type="predicted"/>
<dbReference type="InterPro" id="IPR006140">
    <property type="entry name" value="D-isomer_DH_NAD-bd"/>
</dbReference>
<name>A0A645BY14_9ZZZZ</name>